<keyword evidence="2" id="KW-1185">Reference proteome</keyword>
<proteinExistence type="predicted"/>
<protein>
    <submittedName>
        <fullName evidence="1">Uncharacterized protein</fullName>
    </submittedName>
</protein>
<dbReference type="Proteomes" id="UP001617907">
    <property type="component" value="Unassembled WGS sequence"/>
</dbReference>
<dbReference type="EMBL" id="JBIVPC010000031">
    <property type="protein sequence ID" value="MFJ6041509.1"/>
    <property type="molecule type" value="Genomic_DNA"/>
</dbReference>
<organism evidence="1 2">
    <name type="scientific">Streptomyces ardesiacus</name>
    <dbReference type="NCBI Taxonomy" id="285564"/>
    <lineage>
        <taxon>Bacteria</taxon>
        <taxon>Bacillati</taxon>
        <taxon>Actinomycetota</taxon>
        <taxon>Actinomycetes</taxon>
        <taxon>Kitasatosporales</taxon>
        <taxon>Streptomycetaceae</taxon>
        <taxon>Streptomyces</taxon>
    </lineage>
</organism>
<reference evidence="1 2" key="1">
    <citation type="submission" date="2024-10" db="EMBL/GenBank/DDBJ databases">
        <title>The Natural Products Discovery Center: Release of the First 8490 Sequenced Strains for Exploring Actinobacteria Biosynthetic Diversity.</title>
        <authorList>
            <person name="Kalkreuter E."/>
            <person name="Kautsar S.A."/>
            <person name="Yang D."/>
            <person name="Bader C.D."/>
            <person name="Teijaro C.N."/>
            <person name="Fluegel L."/>
            <person name="Davis C.M."/>
            <person name="Simpson J.R."/>
            <person name="Lauterbach L."/>
            <person name="Steele A.D."/>
            <person name="Gui C."/>
            <person name="Meng S."/>
            <person name="Li G."/>
            <person name="Viehrig K."/>
            <person name="Ye F."/>
            <person name="Su P."/>
            <person name="Kiefer A.F."/>
            <person name="Nichols A."/>
            <person name="Cepeda A.J."/>
            <person name="Yan W."/>
            <person name="Fan B."/>
            <person name="Jiang Y."/>
            <person name="Adhikari A."/>
            <person name="Zheng C.-J."/>
            <person name="Schuster L."/>
            <person name="Cowan T.M."/>
            <person name="Smanski M.J."/>
            <person name="Chevrette M.G."/>
            <person name="De Carvalho L.P.S."/>
            <person name="Shen B."/>
        </authorList>
    </citation>
    <scope>NUCLEOTIDE SEQUENCE [LARGE SCALE GENOMIC DNA]</scope>
    <source>
        <strain evidence="1 2">NPDC093086</strain>
    </source>
</reference>
<accession>A0ABW8HMD4</accession>
<name>A0ABW8HMD4_9ACTN</name>
<comment type="caution">
    <text evidence="1">The sequence shown here is derived from an EMBL/GenBank/DDBJ whole genome shotgun (WGS) entry which is preliminary data.</text>
</comment>
<dbReference type="RefSeq" id="WP_350892270.1">
    <property type="nucleotide sequence ID" value="NZ_JBEOTR010000036.1"/>
</dbReference>
<evidence type="ECO:0000313" key="1">
    <source>
        <dbReference type="EMBL" id="MFJ6041509.1"/>
    </source>
</evidence>
<evidence type="ECO:0000313" key="2">
    <source>
        <dbReference type="Proteomes" id="UP001617907"/>
    </source>
</evidence>
<sequence length="150" mass="16391">MGSLTGDRHLADLASLTWKDLLMADSTFGPAGANGDLECQIYVAAPSRDRLMERLAAVLNVSLGPDRVISYGCVEVEWNHNDYEGTNADVEFLDWYSLLVCQPRRAASTTAVASDTATVLEAVREAGYRAVPVCDYEDLLQKPGTEHRPT</sequence>
<gene>
    <name evidence="1" type="ORF">ACIQFM_35340</name>
</gene>